<keyword evidence="2" id="KW-1133">Transmembrane helix</keyword>
<feature type="region of interest" description="Disordered" evidence="1">
    <location>
        <begin position="224"/>
        <end position="260"/>
    </location>
</feature>
<dbReference type="Gene3D" id="1.10.287.950">
    <property type="entry name" value="Methyl-accepting chemotaxis protein"/>
    <property type="match status" value="1"/>
</dbReference>
<protein>
    <submittedName>
        <fullName evidence="3">Uncharacterized protein</fullName>
    </submittedName>
</protein>
<feature type="compositionally biased region" description="Polar residues" evidence="1">
    <location>
        <begin position="227"/>
        <end position="260"/>
    </location>
</feature>
<proteinExistence type="predicted"/>
<evidence type="ECO:0000256" key="2">
    <source>
        <dbReference type="SAM" id="Phobius"/>
    </source>
</evidence>
<evidence type="ECO:0000313" key="3">
    <source>
        <dbReference type="EMBL" id="CAA6827832.1"/>
    </source>
</evidence>
<dbReference type="EMBL" id="CACVAT010000450">
    <property type="protein sequence ID" value="CAA6827832.1"/>
    <property type="molecule type" value="Genomic_DNA"/>
</dbReference>
<dbReference type="SUPFAM" id="SSF58104">
    <property type="entry name" value="Methyl-accepting chemotaxis protein (MCP) signaling domain"/>
    <property type="match status" value="1"/>
</dbReference>
<gene>
    <name evidence="3" type="ORF">HELGO_WM19860</name>
</gene>
<accession>A0A6S6UH89</accession>
<organism evidence="3">
    <name type="scientific">uncultured Thiotrichaceae bacterium</name>
    <dbReference type="NCBI Taxonomy" id="298394"/>
    <lineage>
        <taxon>Bacteria</taxon>
        <taxon>Pseudomonadati</taxon>
        <taxon>Pseudomonadota</taxon>
        <taxon>Gammaproteobacteria</taxon>
        <taxon>Thiotrichales</taxon>
        <taxon>Thiotrichaceae</taxon>
        <taxon>environmental samples</taxon>
    </lineage>
</organism>
<evidence type="ECO:0000256" key="1">
    <source>
        <dbReference type="SAM" id="MobiDB-lite"/>
    </source>
</evidence>
<dbReference type="AlphaFoldDB" id="A0A6S6UH89"/>
<keyword evidence="2" id="KW-0812">Transmembrane</keyword>
<sequence>MSSEEKKAVPGGLEAELQGVEEELHDVEDELHDFEEQQSGISKTLQIIVYPSLVAFVVLAAYGFYLVQSLTTDVHRLTETIASMNETVDRNLTDMSGNIGDMHGQMTSMASSTENMSHHISQMSGTTRTMSGDMRQMNVSTQNMAASTYNMQRDMWSMNKNVSKPFNAMGKFLPFGGSNSNPYVVAPPPTPYYGSNTVNGWYTQPLQQQPQAVKATVPVVPAATGHIKQNSSSPKSSTPATDEGQSFFSTKQASTMASTQ</sequence>
<reference evidence="3" key="1">
    <citation type="submission" date="2020-01" db="EMBL/GenBank/DDBJ databases">
        <authorList>
            <person name="Meier V. D."/>
            <person name="Meier V D."/>
        </authorList>
    </citation>
    <scope>NUCLEOTIDE SEQUENCE</scope>
    <source>
        <strain evidence="3">HLG_WM_MAG_09</strain>
    </source>
</reference>
<keyword evidence="2" id="KW-0472">Membrane</keyword>
<feature type="transmembrane region" description="Helical" evidence="2">
    <location>
        <begin position="47"/>
        <end position="67"/>
    </location>
</feature>
<name>A0A6S6UH89_9GAMM</name>